<dbReference type="AlphaFoldDB" id="A0AAV1XI47"/>
<protein>
    <submittedName>
        <fullName evidence="1">Uncharacterized protein</fullName>
    </submittedName>
</protein>
<dbReference type="Proteomes" id="UP001497480">
    <property type="component" value="Unassembled WGS sequence"/>
</dbReference>
<evidence type="ECO:0000313" key="2">
    <source>
        <dbReference type="Proteomes" id="UP001497480"/>
    </source>
</evidence>
<reference evidence="1 2" key="1">
    <citation type="submission" date="2024-03" db="EMBL/GenBank/DDBJ databases">
        <authorList>
            <person name="Martinez-Hernandez J."/>
        </authorList>
    </citation>
    <scope>NUCLEOTIDE SEQUENCE [LARGE SCALE GENOMIC DNA]</scope>
</reference>
<evidence type="ECO:0000313" key="1">
    <source>
        <dbReference type="EMBL" id="CAL0320652.1"/>
    </source>
</evidence>
<gene>
    <name evidence="1" type="ORF">LLUT_LOCUS21712</name>
</gene>
<sequence length="67" mass="7797">MADSSSSSSDSASYILWNELEKENKEFFEPYMKSKNNKEDRMSQEETTRMIEKMISKSDSSKDGEED</sequence>
<accession>A0AAV1XI47</accession>
<proteinExistence type="predicted"/>
<dbReference type="EMBL" id="CAXHTB010000015">
    <property type="protein sequence ID" value="CAL0320652.1"/>
    <property type="molecule type" value="Genomic_DNA"/>
</dbReference>
<comment type="caution">
    <text evidence="1">The sequence shown here is derived from an EMBL/GenBank/DDBJ whole genome shotgun (WGS) entry which is preliminary data.</text>
</comment>
<keyword evidence="2" id="KW-1185">Reference proteome</keyword>
<organism evidence="1 2">
    <name type="scientific">Lupinus luteus</name>
    <name type="common">European yellow lupine</name>
    <dbReference type="NCBI Taxonomy" id="3873"/>
    <lineage>
        <taxon>Eukaryota</taxon>
        <taxon>Viridiplantae</taxon>
        <taxon>Streptophyta</taxon>
        <taxon>Embryophyta</taxon>
        <taxon>Tracheophyta</taxon>
        <taxon>Spermatophyta</taxon>
        <taxon>Magnoliopsida</taxon>
        <taxon>eudicotyledons</taxon>
        <taxon>Gunneridae</taxon>
        <taxon>Pentapetalae</taxon>
        <taxon>rosids</taxon>
        <taxon>fabids</taxon>
        <taxon>Fabales</taxon>
        <taxon>Fabaceae</taxon>
        <taxon>Papilionoideae</taxon>
        <taxon>50 kb inversion clade</taxon>
        <taxon>genistoids sensu lato</taxon>
        <taxon>core genistoids</taxon>
        <taxon>Genisteae</taxon>
        <taxon>Lupinus</taxon>
    </lineage>
</organism>
<name>A0AAV1XI47_LUPLU</name>